<dbReference type="GO" id="GO:0008714">
    <property type="term" value="F:AMP nucleosidase activity"/>
    <property type="evidence" value="ECO:0007669"/>
    <property type="project" value="UniProtKB-UniRule"/>
</dbReference>
<evidence type="ECO:0000259" key="3">
    <source>
        <dbReference type="Pfam" id="PF10423"/>
    </source>
</evidence>
<dbReference type="GO" id="GO:0009116">
    <property type="term" value="P:nucleoside metabolic process"/>
    <property type="evidence" value="ECO:0007669"/>
    <property type="project" value="InterPro"/>
</dbReference>
<dbReference type="GO" id="GO:0044209">
    <property type="term" value="P:AMP salvage"/>
    <property type="evidence" value="ECO:0007669"/>
    <property type="project" value="InterPro"/>
</dbReference>
<feature type="domain" description="AMP nucleoside phosphorylase N-terminal" evidence="3">
    <location>
        <begin position="18"/>
        <end position="169"/>
    </location>
</feature>
<dbReference type="PANTHER" id="PTHR43691:SF6">
    <property type="entry name" value="AMP NUCLEOSIDASE"/>
    <property type="match status" value="1"/>
</dbReference>
<dbReference type="Pfam" id="PF10423">
    <property type="entry name" value="AMNp_N"/>
    <property type="match status" value="1"/>
</dbReference>
<dbReference type="RefSeq" id="WP_420242005.1">
    <property type="nucleotide sequence ID" value="NZ_BOPV01000001.1"/>
</dbReference>
<dbReference type="PANTHER" id="PTHR43691">
    <property type="entry name" value="URIDINE PHOSPHORYLASE"/>
    <property type="match status" value="1"/>
</dbReference>
<comment type="caution">
    <text evidence="4">The sequence shown here is derived from an EMBL/GenBank/DDBJ whole genome shotgun (WGS) entry which is preliminary data.</text>
</comment>
<dbReference type="AlphaFoldDB" id="A0A8S8X749"/>
<dbReference type="GO" id="GO:0005829">
    <property type="term" value="C:cytosol"/>
    <property type="evidence" value="ECO:0007669"/>
    <property type="project" value="TreeGrafter"/>
</dbReference>
<comment type="similarity">
    <text evidence="1">Belongs to the AMP nucleosidase family.</text>
</comment>
<dbReference type="NCBIfam" id="TIGR01717">
    <property type="entry name" value="AMP-nucleosdse"/>
    <property type="match status" value="1"/>
</dbReference>
<comment type="function">
    <text evidence="1">Catalyzes the hydrolysis of the N-glycosidic bond of AMP to form adenine and ribose 5-phosphate. Involved in regulation of AMP concentrations.</text>
</comment>
<proteinExistence type="inferred from homology"/>
<dbReference type="CDD" id="cd17762">
    <property type="entry name" value="AMN"/>
    <property type="match status" value="1"/>
</dbReference>
<comment type="catalytic activity">
    <reaction evidence="1">
        <text>AMP + H2O = D-ribose 5-phosphate + adenine</text>
        <dbReference type="Rhea" id="RHEA:20129"/>
        <dbReference type="ChEBI" id="CHEBI:15377"/>
        <dbReference type="ChEBI" id="CHEBI:16708"/>
        <dbReference type="ChEBI" id="CHEBI:78346"/>
        <dbReference type="ChEBI" id="CHEBI:456215"/>
        <dbReference type="EC" id="3.2.2.4"/>
    </reaction>
</comment>
<accession>A0A8S8X749</accession>
<sequence length="499" mass="55913">MHEAKEARSKQLFTNAEEALAAITAIYDDSIESLRRSFTRFVRGENFGERQRAFYPYVQVTTTSVAPVDSRLAYGFLAAPGTYRATLTRPDLFAKYYLEQFRLLLENHGQPLEVGVSNRSIPIHFALGENLHLEGNLDQARLRSLGDAFDLPDLAGLDDSVANGAYLVPSEQRQPLAMFTAARVDLSLQRLKHYTGTGPEHMQSFVIFTNYQFYVDEFVRLGLEMMQKSSDPAVASVRSTYTAFVEPGAWVTPNANLTGEEPHGARPPRLPQMPAYHLKRADGSGITMVNIGVGPSNAKTITDHIAVTRPHAWIMLGHCAGLRDTQQLGDYVLAHAYSREDHVLDADIPTWVPLPALAEVQLALEGAVEEVTGLSGYELKRLMRTGTVATTDDRNWELREQWELIQRFNLSRAIALDMESATIAANGFRFRVPYGTLLCVSDKPLHGHLKLPGMADRFYRERVDQHLKIGLRAMDLLRENGLESLHSRKLRSFAETAFR</sequence>
<feature type="domain" description="Nucleoside phosphorylase" evidence="2">
    <location>
        <begin position="277"/>
        <end position="446"/>
    </location>
</feature>
<evidence type="ECO:0000313" key="4">
    <source>
        <dbReference type="EMBL" id="GIL38913.1"/>
    </source>
</evidence>
<evidence type="ECO:0000259" key="2">
    <source>
        <dbReference type="Pfam" id="PF01048"/>
    </source>
</evidence>
<dbReference type="EC" id="3.2.2.4" evidence="1"/>
<dbReference type="Proteomes" id="UP000681075">
    <property type="component" value="Unassembled WGS sequence"/>
</dbReference>
<dbReference type="InterPro" id="IPR035994">
    <property type="entry name" value="Nucleoside_phosphorylase_sf"/>
</dbReference>
<protein>
    <recommendedName>
        <fullName evidence="1">AMP nucleosidase</fullName>
        <ecNumber evidence="1">3.2.2.4</ecNumber>
    </recommendedName>
</protein>
<dbReference type="EMBL" id="BOPV01000001">
    <property type="protein sequence ID" value="GIL38913.1"/>
    <property type="molecule type" value="Genomic_DNA"/>
</dbReference>
<dbReference type="Gene3D" id="3.30.1730.10">
    <property type="entry name" value="AMP nucleoside phosphorylase, N-terminal domain"/>
    <property type="match status" value="1"/>
</dbReference>
<gene>
    <name evidence="1 4" type="primary">amn</name>
    <name evidence="4" type="ORF">TMPK1_11500</name>
</gene>
<dbReference type="InterPro" id="IPR047039">
    <property type="entry name" value="AMN_phosphorylase"/>
</dbReference>
<organism evidence="4 5">
    <name type="scientific">Roseiterribacter gracilis</name>
    <dbReference type="NCBI Taxonomy" id="2812848"/>
    <lineage>
        <taxon>Bacteria</taxon>
        <taxon>Pseudomonadati</taxon>
        <taxon>Pseudomonadota</taxon>
        <taxon>Alphaproteobacteria</taxon>
        <taxon>Rhodospirillales</taxon>
        <taxon>Roseiterribacteraceae</taxon>
        <taxon>Roseiterribacter</taxon>
    </lineage>
</organism>
<dbReference type="Pfam" id="PF01048">
    <property type="entry name" value="PNP_UDP_1"/>
    <property type="match status" value="1"/>
</dbReference>
<dbReference type="InterPro" id="IPR037109">
    <property type="entry name" value="AMP_N_sf"/>
</dbReference>
<reference evidence="4" key="1">
    <citation type="submission" date="2021-02" db="EMBL/GenBank/DDBJ databases">
        <title>Genome sequence of Rhodospirillales sp. strain TMPK1 isolated from soil.</title>
        <authorList>
            <person name="Nakai R."/>
            <person name="Kusada H."/>
            <person name="Tamaki H."/>
        </authorList>
    </citation>
    <scope>NUCLEOTIDE SEQUENCE</scope>
    <source>
        <strain evidence="4">TMPK1</strain>
    </source>
</reference>
<keyword evidence="5" id="KW-1185">Reference proteome</keyword>
<dbReference type="InterPro" id="IPR011271">
    <property type="entry name" value="AMP_nucleosidase"/>
</dbReference>
<dbReference type="InterPro" id="IPR018953">
    <property type="entry name" value="AMP_nucleoside_Pase_N"/>
</dbReference>
<dbReference type="NCBIfam" id="NF006142">
    <property type="entry name" value="PRK08292.1"/>
    <property type="match status" value="1"/>
</dbReference>
<dbReference type="Gene3D" id="3.40.50.1580">
    <property type="entry name" value="Nucleoside phosphorylase domain"/>
    <property type="match status" value="1"/>
</dbReference>
<evidence type="ECO:0000313" key="5">
    <source>
        <dbReference type="Proteomes" id="UP000681075"/>
    </source>
</evidence>
<keyword evidence="1" id="KW-0378">Hydrolase</keyword>
<evidence type="ECO:0000256" key="1">
    <source>
        <dbReference type="HAMAP-Rule" id="MF_01932"/>
    </source>
</evidence>
<dbReference type="HAMAP" id="MF_01932">
    <property type="entry name" value="AMP_nucleosidase"/>
    <property type="match status" value="1"/>
</dbReference>
<name>A0A8S8X749_9PROT</name>
<dbReference type="SUPFAM" id="SSF53167">
    <property type="entry name" value="Purine and uridine phosphorylases"/>
    <property type="match status" value="1"/>
</dbReference>
<dbReference type="InterPro" id="IPR000845">
    <property type="entry name" value="Nucleoside_phosphorylase_d"/>
</dbReference>